<feature type="compositionally biased region" description="Basic and acidic residues" evidence="1">
    <location>
        <begin position="1079"/>
        <end position="1089"/>
    </location>
</feature>
<organism evidence="2 3">
    <name type="scientific">Adineta ricciae</name>
    <name type="common">Rotifer</name>
    <dbReference type="NCBI Taxonomy" id="249248"/>
    <lineage>
        <taxon>Eukaryota</taxon>
        <taxon>Metazoa</taxon>
        <taxon>Spiralia</taxon>
        <taxon>Gnathifera</taxon>
        <taxon>Rotifera</taxon>
        <taxon>Eurotatoria</taxon>
        <taxon>Bdelloidea</taxon>
        <taxon>Adinetida</taxon>
        <taxon>Adinetidae</taxon>
        <taxon>Adineta</taxon>
    </lineage>
</organism>
<dbReference type="Proteomes" id="UP000663852">
    <property type="component" value="Unassembled WGS sequence"/>
</dbReference>
<evidence type="ECO:0000256" key="1">
    <source>
        <dbReference type="SAM" id="MobiDB-lite"/>
    </source>
</evidence>
<feature type="compositionally biased region" description="Polar residues" evidence="1">
    <location>
        <begin position="116"/>
        <end position="126"/>
    </location>
</feature>
<feature type="compositionally biased region" description="Low complexity" evidence="1">
    <location>
        <begin position="1051"/>
        <end position="1061"/>
    </location>
</feature>
<protein>
    <submittedName>
        <fullName evidence="2">Uncharacterized protein</fullName>
    </submittedName>
</protein>
<feature type="compositionally biased region" description="Polar residues" evidence="1">
    <location>
        <begin position="673"/>
        <end position="683"/>
    </location>
</feature>
<feature type="region of interest" description="Disordered" evidence="1">
    <location>
        <begin position="337"/>
        <end position="377"/>
    </location>
</feature>
<name>A0A813RKK9_ADIRI</name>
<feature type="region of interest" description="Disordered" evidence="1">
    <location>
        <begin position="630"/>
        <end position="654"/>
    </location>
</feature>
<dbReference type="PANTHER" id="PTHR48125:SF12">
    <property type="entry name" value="AT HOOK TRANSCRIPTION FACTOR FAMILY-RELATED"/>
    <property type="match status" value="1"/>
</dbReference>
<feature type="compositionally biased region" description="Low complexity" evidence="1">
    <location>
        <begin position="903"/>
        <end position="939"/>
    </location>
</feature>
<feature type="region of interest" description="Disordered" evidence="1">
    <location>
        <begin position="889"/>
        <end position="1015"/>
    </location>
</feature>
<feature type="compositionally biased region" description="Polar residues" evidence="1">
    <location>
        <begin position="1186"/>
        <end position="1218"/>
    </location>
</feature>
<dbReference type="OrthoDB" id="10039800at2759"/>
<feature type="compositionally biased region" description="Basic and acidic residues" evidence="1">
    <location>
        <begin position="1866"/>
        <end position="1898"/>
    </location>
</feature>
<dbReference type="PANTHER" id="PTHR48125">
    <property type="entry name" value="LP07818P1"/>
    <property type="match status" value="1"/>
</dbReference>
<feature type="region of interest" description="Disordered" evidence="1">
    <location>
        <begin position="1719"/>
        <end position="1816"/>
    </location>
</feature>
<feature type="compositionally biased region" description="Acidic residues" evidence="1">
    <location>
        <begin position="1132"/>
        <end position="1149"/>
    </location>
</feature>
<feature type="region of interest" description="Disordered" evidence="1">
    <location>
        <begin position="1380"/>
        <end position="1447"/>
    </location>
</feature>
<feature type="region of interest" description="Disordered" evidence="1">
    <location>
        <begin position="1028"/>
        <end position="1218"/>
    </location>
</feature>
<feature type="compositionally biased region" description="Low complexity" evidence="1">
    <location>
        <begin position="1093"/>
        <end position="1105"/>
    </location>
</feature>
<feature type="compositionally biased region" description="Basic and acidic residues" evidence="1">
    <location>
        <begin position="889"/>
        <end position="901"/>
    </location>
</feature>
<evidence type="ECO:0000313" key="3">
    <source>
        <dbReference type="Proteomes" id="UP000663852"/>
    </source>
</evidence>
<gene>
    <name evidence="2" type="ORF">EDS130_LOCUS3895</name>
</gene>
<sequence>MTRVEEKNYLQSVFNAIDEVYNLKNHQQTLTYEERLRASFNKLLVPNWYNHDYTSINELRKTKSYGQVLHHKRYDYNNNHSHTDTSTSSAISDKTHRYRSQSQTWSERRPLRHHSTASSYDTNGNVVINGRRSTSTYAPGLQRVVQSSTWYKPKSFNIEMPIVPPKPRPRYSKIVNTYLIGTLLCKIAKFANQERLHAVDSSLLLNSKLASFAPISNEILRHPIKPRAMTQIPISSENLDDEIYIEGSTDGDITIVQQLSPSRTNDVVPMKHISVSPTTNITISNDRMNHPMTTIIPRTNSNKSIPSDIESYRSTMLLPLNKNLLLTDSSSYSSINEPSTASSYHTAKENDTSNSGYKTPTPQADDETISSHSSISDLSHAETLEPLTEVKVAEIEKKYFCQYFLLPYIYKQSICNLLTYTHYSFYSLSTCVSYRNKSINLDIVPVSTGEQKSAIILPVNVGMEKLPLPSFSSTISHASSSTVSDNSPSTESRLIESTNWYDDGSIETCIHQSSSQVPPTDSRVTSNEEILHEIEMNGAGDENFLFSPRNTPDDEPSSSFSDDKHEQDFEQLESPAHDYTMEKKNFNLIDDFVLNDEIQSPPSLDPFGYNHNNNNSSLMITNLDDILIDDDEDGDNNDQNRLDDSPNYLSNGNFRRPIQEDILYEVEHENSLSDHSQNTSSAIATDDKATRKKSPNLDLLMSSKEPIDSHVQSSTLAETSSPKEKQSKPIEINSSSNTNIDENTTLPIYISPPINTTTTPTTTAADKTSSLRIDTSSNPFASQWDSYNRRYPDLISPTSYTPKIRHRNFSVGSYYDNKTTTVAVHQNHTFFILGSAPVSPLSRTSAPSNESLYYVQHHSPIGFENVPYNALRRINPFLETTDYISRSDYRRSPSLTRDDPYRTTTITSHSQQQTATTPSNESIRMSSSRSKSSPPVTFSQEEESRDRPKSPPFESVPPLVRPKTSRGRPRSPPPPPPPLPRTESLEKGPTQGFSQEVDTTSTEDDQTTAPHADLQFIRGTIERVFDFHGESTSELSTNEDEISVDDKGDQDSVSLSLSSKTQSKKADPYPAVETIQRFYENKSPSDSDKNVPNNATSNRSSTSNNLYARSHPVNRLKKDLSDSKSSDLEQATSEEVDDTLNDIEEDEYQDEKAKRQATANNSSRSSNENSPAHSATKQIKSKKTSQETQTLQRQRPILLTTQSPSDSPGTIQSYETAHSNIPPLDIVTEMVIERNDSIDDGRIGEITGDMIIFYDDIEIVEHSSNISSSESESFSSYSRSTQNSRVIETTVEPPPPPVPARTLKPTHLINQQQSPSSQPINGTFRSTGAKVNRIYELEKSTIRKKFDVNSVNHMINRTDYCIGPTASHRLPSARRFVGKINSDDTSSRTSSITSTKAISKPKTSLPPPAPPTSTAMVKSHTLPLQPSTSNGHSKENILNSPTKSQFSNIPVRSASTVGNNGKHRSPIADTNALVKQIQNSLSRTSLHDSQLTAPLSISTKDLRTFVSSTYSPSDENMIDDNGVIHVRPPPASSQYDEQAFKRQARLSKSFHNVSEYNSIDQYPKNENNLTSKAQPSKSVENNLDRVSQNPARRHTQIPINFPPLLSSTSFGVLPQSEDNARLLSMKWYTGQVSENSEICYNTPNMDQNDLLYHYVNRHSNREIQSLLARLQASQDVRIHAALDNIRLRVAEFDASKSADDIHTFMRYLESRLRDISNKNIVSSTRPEDQKRFANGGPSNGYHTQYQQSDTMSVKSRTSSVANINSKETPTLPRQLGRQYLRSSGNLVGGESNGYHHHQPPPPPPPPRRSSQSSVNQENPAVFDDMLNTVLGLPKKGVATQPSTYSSSLPSREQTTPLNQTAINHKNGRDVGKRLFESGTLKDPRLIYDGPRTNEKEEQPLETSV</sequence>
<reference evidence="2" key="1">
    <citation type="submission" date="2021-02" db="EMBL/GenBank/DDBJ databases">
        <authorList>
            <person name="Nowell W R."/>
        </authorList>
    </citation>
    <scope>NUCLEOTIDE SEQUENCE</scope>
</reference>
<feature type="region of interest" description="Disordered" evidence="1">
    <location>
        <begin position="537"/>
        <end position="569"/>
    </location>
</feature>
<feature type="compositionally biased region" description="Basic and acidic residues" evidence="1">
    <location>
        <begin position="1116"/>
        <end position="1127"/>
    </location>
</feature>
<feature type="compositionally biased region" description="Polar residues" evidence="1">
    <location>
        <begin position="710"/>
        <end position="720"/>
    </location>
</feature>
<feature type="region of interest" description="Disordered" evidence="1">
    <location>
        <begin position="1835"/>
        <end position="1904"/>
    </location>
</feature>
<feature type="compositionally biased region" description="Polar residues" evidence="1">
    <location>
        <begin position="991"/>
        <end position="1000"/>
    </location>
</feature>
<evidence type="ECO:0000313" key="2">
    <source>
        <dbReference type="EMBL" id="CAF0782190.1"/>
    </source>
</evidence>
<feature type="compositionally biased region" description="Polar residues" evidence="1">
    <location>
        <begin position="1740"/>
        <end position="1768"/>
    </location>
</feature>
<dbReference type="EMBL" id="CAJNOJ010000010">
    <property type="protein sequence ID" value="CAF0782190.1"/>
    <property type="molecule type" value="Genomic_DNA"/>
</dbReference>
<feature type="compositionally biased region" description="Low complexity" evidence="1">
    <location>
        <begin position="1387"/>
        <end position="1403"/>
    </location>
</feature>
<feature type="compositionally biased region" description="Polar residues" evidence="1">
    <location>
        <begin position="1839"/>
        <end position="1863"/>
    </location>
</feature>
<feature type="compositionally biased region" description="Low complexity" evidence="1">
    <location>
        <begin position="77"/>
        <end position="89"/>
    </location>
</feature>
<feature type="compositionally biased region" description="Low complexity" evidence="1">
    <location>
        <begin position="1160"/>
        <end position="1170"/>
    </location>
</feature>
<feature type="compositionally biased region" description="Pro residues" evidence="1">
    <location>
        <begin position="970"/>
        <end position="980"/>
    </location>
</feature>
<feature type="region of interest" description="Disordered" evidence="1">
    <location>
        <begin position="1557"/>
        <end position="1581"/>
    </location>
</feature>
<accession>A0A813RKK9</accession>
<comment type="caution">
    <text evidence="2">The sequence shown here is derived from an EMBL/GenBank/DDBJ whole genome shotgun (WGS) entry which is preliminary data.</text>
</comment>
<feature type="compositionally biased region" description="Polar residues" evidence="1">
    <location>
        <begin position="1422"/>
        <end position="1447"/>
    </location>
</feature>
<feature type="compositionally biased region" description="Polar residues" evidence="1">
    <location>
        <begin position="732"/>
        <end position="746"/>
    </location>
</feature>
<feature type="compositionally biased region" description="Polar residues" evidence="1">
    <location>
        <begin position="352"/>
        <end position="362"/>
    </location>
</feature>
<feature type="region of interest" description="Disordered" evidence="1">
    <location>
        <begin position="669"/>
        <end position="770"/>
    </location>
</feature>
<feature type="region of interest" description="Disordered" evidence="1">
    <location>
        <begin position="76"/>
        <end position="126"/>
    </location>
</feature>
<proteinExistence type="predicted"/>